<reference evidence="2 3" key="1">
    <citation type="submission" date="2021-06" db="EMBL/GenBank/DDBJ databases">
        <title>Complete genome of Haloferula helveola possessing various polysaccharide degrading enzymes.</title>
        <authorList>
            <person name="Takami H."/>
            <person name="Huang C."/>
            <person name="Hamasaki K."/>
        </authorList>
    </citation>
    <scope>NUCLEOTIDE SEQUENCE [LARGE SCALE GENOMIC DNA]</scope>
    <source>
        <strain evidence="2 3">CN-1</strain>
    </source>
</reference>
<evidence type="ECO:0000256" key="1">
    <source>
        <dbReference type="SAM" id="Coils"/>
    </source>
</evidence>
<feature type="coiled-coil region" evidence="1">
    <location>
        <begin position="30"/>
        <end position="78"/>
    </location>
</feature>
<dbReference type="EMBL" id="AP024702">
    <property type="protein sequence ID" value="BCX47141.1"/>
    <property type="molecule type" value="Genomic_DNA"/>
</dbReference>
<protein>
    <recommendedName>
        <fullName evidence="4">DUF3450 family protein</fullName>
    </recommendedName>
</protein>
<evidence type="ECO:0008006" key="4">
    <source>
        <dbReference type="Google" id="ProtNLM"/>
    </source>
</evidence>
<evidence type="ECO:0000313" key="2">
    <source>
        <dbReference type="EMBL" id="BCX47141.1"/>
    </source>
</evidence>
<dbReference type="Proteomes" id="UP001374893">
    <property type="component" value="Chromosome"/>
</dbReference>
<name>A0ABM7RA57_9BACT</name>
<dbReference type="Pfam" id="PF11932">
    <property type="entry name" value="DUF3450"/>
    <property type="match status" value="1"/>
</dbReference>
<keyword evidence="3" id="KW-1185">Reference proteome</keyword>
<organism evidence="2 3">
    <name type="scientific">Haloferula helveola</name>
    <dbReference type="NCBI Taxonomy" id="490095"/>
    <lineage>
        <taxon>Bacteria</taxon>
        <taxon>Pseudomonadati</taxon>
        <taxon>Verrucomicrobiota</taxon>
        <taxon>Verrucomicrobiia</taxon>
        <taxon>Verrucomicrobiales</taxon>
        <taxon>Verrucomicrobiaceae</taxon>
        <taxon>Haloferula</taxon>
    </lineage>
</organism>
<evidence type="ECO:0000313" key="3">
    <source>
        <dbReference type="Proteomes" id="UP001374893"/>
    </source>
</evidence>
<keyword evidence="1" id="KW-0175">Coiled coil</keyword>
<sequence length="249" mass="28102">MVVGVCPAQEEEVPKTEQLKDSVREWIETMREIQTEEDSWERDRVLLEDQRDALESEISELTERVEAAKVEKEGADKESLDEIKKRDAYLKSRDVLADEVRKLEQGVVARLSSFPKPLAEDPRVKELMAQVKSDASLTGEKAEGGLTKRLNNVLNLLTEAEKWQQTVHLKDELHRTEDGKEFNMKVVYFGLGSAYAVNETGDFALVGKPGAAGWEYESRPELADSILQMVKVLNGDADAQFIQLPINLQ</sequence>
<gene>
    <name evidence="2" type="ORF">HAHE_10490</name>
</gene>
<dbReference type="InterPro" id="IPR016866">
    <property type="entry name" value="UCP028069"/>
</dbReference>
<accession>A0ABM7RA57</accession>
<proteinExistence type="predicted"/>